<organism evidence="1 2">
    <name type="scientific">Microvirga guangxiensis</name>
    <dbReference type="NCBI Taxonomy" id="549386"/>
    <lineage>
        <taxon>Bacteria</taxon>
        <taxon>Pseudomonadati</taxon>
        <taxon>Pseudomonadota</taxon>
        <taxon>Alphaproteobacteria</taxon>
        <taxon>Hyphomicrobiales</taxon>
        <taxon>Methylobacteriaceae</taxon>
        <taxon>Microvirga</taxon>
    </lineage>
</organism>
<accession>A0A1G5JSU0</accession>
<dbReference type="Proteomes" id="UP000199569">
    <property type="component" value="Unassembled WGS sequence"/>
</dbReference>
<evidence type="ECO:0000313" key="2">
    <source>
        <dbReference type="Proteomes" id="UP000199569"/>
    </source>
</evidence>
<keyword evidence="2" id="KW-1185">Reference proteome</keyword>
<proteinExistence type="predicted"/>
<dbReference type="AlphaFoldDB" id="A0A1G5JSU0"/>
<gene>
    <name evidence="1" type="ORF">SAMN02927923_02838</name>
</gene>
<sequence>MTDIGIGVRISQDRKIAEIEFVGNGQGAKPVQLDADQLSSLISILGEARARLLDGCPMIPLKGQEVRTVYHPNWYIQVAQIDGSLLAFDHPAFGAVGFAIPKSEVAEIVRILKEHLAMPLPQLEHRN</sequence>
<protein>
    <submittedName>
        <fullName evidence="1">Uncharacterized protein</fullName>
    </submittedName>
</protein>
<reference evidence="1 2" key="1">
    <citation type="submission" date="2016-10" db="EMBL/GenBank/DDBJ databases">
        <authorList>
            <person name="de Groot N.N."/>
        </authorList>
    </citation>
    <scope>NUCLEOTIDE SEQUENCE [LARGE SCALE GENOMIC DNA]</scope>
    <source>
        <strain evidence="1 2">CGMCC 1.7666</strain>
    </source>
</reference>
<dbReference type="RefSeq" id="WP_091135507.1">
    <property type="nucleotide sequence ID" value="NZ_FMVJ01000007.1"/>
</dbReference>
<dbReference type="OrthoDB" id="8019751at2"/>
<evidence type="ECO:0000313" key="1">
    <source>
        <dbReference type="EMBL" id="SCY90808.1"/>
    </source>
</evidence>
<name>A0A1G5JSU0_9HYPH</name>
<dbReference type="EMBL" id="FMVJ01000007">
    <property type="protein sequence ID" value="SCY90808.1"/>
    <property type="molecule type" value="Genomic_DNA"/>
</dbReference>